<sequence>MNASSSYLKLPPFEELVELAKQNPEAFAVFKRDICEEMILSASQKMQERLWAQQSHIDRVVNSSKNPCHANVKLMQELSSQMRKFQNALNYTPEREPEYHADVIPLHKYRQM</sequence>
<evidence type="ECO:0000313" key="1">
    <source>
        <dbReference type="EMBL" id="SHO57689.1"/>
    </source>
</evidence>
<protein>
    <recommendedName>
        <fullName evidence="3">DUF3135 domain-containing protein</fullName>
    </recommendedName>
</protein>
<dbReference type="OrthoDB" id="5917239at2"/>
<gene>
    <name evidence="1" type="ORF">VQ7734_03459</name>
</gene>
<dbReference type="STRING" id="1117707.VQ7734_03459"/>
<accession>A0A1M7YYD0</accession>
<dbReference type="AlphaFoldDB" id="A0A1M7YYD0"/>
<dbReference type="RefSeq" id="WP_073584869.1">
    <property type="nucleotide sequence ID" value="NZ_AP024897.1"/>
</dbReference>
<keyword evidence="2" id="KW-1185">Reference proteome</keyword>
<evidence type="ECO:0008006" key="3">
    <source>
        <dbReference type="Google" id="ProtNLM"/>
    </source>
</evidence>
<proteinExistence type="predicted"/>
<dbReference type="EMBL" id="FRFG01000046">
    <property type="protein sequence ID" value="SHO57689.1"/>
    <property type="molecule type" value="Genomic_DNA"/>
</dbReference>
<dbReference type="InterPro" id="IPR021482">
    <property type="entry name" value="DUF3135"/>
</dbReference>
<name>A0A1M7YYD0_9VIBR</name>
<dbReference type="Proteomes" id="UP000184600">
    <property type="component" value="Unassembled WGS sequence"/>
</dbReference>
<organism evidence="1 2">
    <name type="scientific">Vibrio quintilis</name>
    <dbReference type="NCBI Taxonomy" id="1117707"/>
    <lineage>
        <taxon>Bacteria</taxon>
        <taxon>Pseudomonadati</taxon>
        <taxon>Pseudomonadota</taxon>
        <taxon>Gammaproteobacteria</taxon>
        <taxon>Vibrionales</taxon>
        <taxon>Vibrionaceae</taxon>
        <taxon>Vibrio</taxon>
    </lineage>
</organism>
<reference evidence="2" key="1">
    <citation type="submission" date="2016-12" db="EMBL/GenBank/DDBJ databases">
        <authorList>
            <person name="Rodrigo-Torres L."/>
            <person name="Arahal R.D."/>
            <person name="Lucena T."/>
        </authorList>
    </citation>
    <scope>NUCLEOTIDE SEQUENCE [LARGE SCALE GENOMIC DNA]</scope>
</reference>
<dbReference type="Pfam" id="PF11333">
    <property type="entry name" value="DUF3135"/>
    <property type="match status" value="1"/>
</dbReference>
<evidence type="ECO:0000313" key="2">
    <source>
        <dbReference type="Proteomes" id="UP000184600"/>
    </source>
</evidence>